<evidence type="ECO:0000313" key="3">
    <source>
        <dbReference type="Proteomes" id="UP001485043"/>
    </source>
</evidence>
<dbReference type="Proteomes" id="UP001485043">
    <property type="component" value="Unassembled WGS sequence"/>
</dbReference>
<accession>A0AAW1T6Z2</accession>
<proteinExistence type="predicted"/>
<name>A0AAW1T6Z2_9CHLO</name>
<organism evidence="2 3">
    <name type="scientific">Apatococcus fuscideae</name>
    <dbReference type="NCBI Taxonomy" id="2026836"/>
    <lineage>
        <taxon>Eukaryota</taxon>
        <taxon>Viridiplantae</taxon>
        <taxon>Chlorophyta</taxon>
        <taxon>core chlorophytes</taxon>
        <taxon>Trebouxiophyceae</taxon>
        <taxon>Chlorellales</taxon>
        <taxon>Chlorellaceae</taxon>
        <taxon>Apatococcus</taxon>
    </lineage>
</organism>
<reference evidence="2 3" key="1">
    <citation type="journal article" date="2024" name="Nat. Commun.">
        <title>Phylogenomics reveals the evolutionary origins of lichenization in chlorophyte algae.</title>
        <authorList>
            <person name="Puginier C."/>
            <person name="Libourel C."/>
            <person name="Otte J."/>
            <person name="Skaloud P."/>
            <person name="Haon M."/>
            <person name="Grisel S."/>
            <person name="Petersen M."/>
            <person name="Berrin J.G."/>
            <person name="Delaux P.M."/>
            <person name="Dal Grande F."/>
            <person name="Keller J."/>
        </authorList>
    </citation>
    <scope>NUCLEOTIDE SEQUENCE [LARGE SCALE GENOMIC DNA]</scope>
    <source>
        <strain evidence="2 3">SAG 2523</strain>
    </source>
</reference>
<dbReference type="AlphaFoldDB" id="A0AAW1T6Z2"/>
<comment type="caution">
    <text evidence="2">The sequence shown here is derived from an EMBL/GenBank/DDBJ whole genome shotgun (WGS) entry which is preliminary data.</text>
</comment>
<evidence type="ECO:0000256" key="1">
    <source>
        <dbReference type="SAM" id="MobiDB-lite"/>
    </source>
</evidence>
<feature type="region of interest" description="Disordered" evidence="1">
    <location>
        <begin position="104"/>
        <end position="123"/>
    </location>
</feature>
<sequence>MALSQPGSQCQSLPCSRRLVVKAPLQAVGAYRLPSQGRAHRQPCGPQASTSAESSRRALLLAGGAITALQLVSQPADASGMDDGMRKKLFDAIAADKGVEAVMREMESQNPTPGPGKSDLVFG</sequence>
<evidence type="ECO:0000313" key="2">
    <source>
        <dbReference type="EMBL" id="KAK9864392.1"/>
    </source>
</evidence>
<dbReference type="EMBL" id="JALJOV010000360">
    <property type="protein sequence ID" value="KAK9864392.1"/>
    <property type="molecule type" value="Genomic_DNA"/>
</dbReference>
<feature type="region of interest" description="Disordered" evidence="1">
    <location>
        <begin position="32"/>
        <end position="56"/>
    </location>
</feature>
<protein>
    <submittedName>
        <fullName evidence="2">Uncharacterized protein</fullName>
    </submittedName>
</protein>
<keyword evidence="3" id="KW-1185">Reference proteome</keyword>
<feature type="non-terminal residue" evidence="2">
    <location>
        <position position="123"/>
    </location>
</feature>
<gene>
    <name evidence="2" type="ORF">WJX84_007721</name>
</gene>